<evidence type="ECO:0000256" key="5">
    <source>
        <dbReference type="ARBA" id="ARBA00023157"/>
    </source>
</evidence>
<dbReference type="Proteomes" id="UP001652740">
    <property type="component" value="Unplaced"/>
</dbReference>
<feature type="domain" description="Pacifastin" evidence="9">
    <location>
        <begin position="38"/>
        <end position="72"/>
    </location>
</feature>
<proteinExistence type="inferred from homology"/>
<sequence length="333" mass="38405">MYILFINCILIWLLNVDSLSSNISHWSHKSDLPRIQNGQSCVPGKLYRMDCNTCRCGEENSLLCTKMACLTDEDIDAIFHESKPSSLQEEKKDNILRKRMKSDLKYPDVPSKKCVPGKLYKKGCRKCFCDQSGTARCANRIQCNDDRSILMLTPEDVRPRFEKEELNSLSLLPNTATRCEPGKAYKVDCNFCLCLINRNLLCSKMLCLSFNDTYRIKALKYTGKPCEENETTENECIKCSCITKLTRCKEIPDCIPNAMRTPHGEHGKKKPKLMLSLKKDNDKCIPFSVYNDDCNKCYCQDDSTLRCTQKICLNYVQFLKLKKRRLYLEKHGL</sequence>
<dbReference type="InterPro" id="IPR036201">
    <property type="entry name" value="Pacifastin_dom_sf"/>
</dbReference>
<dbReference type="SUPFAM" id="SSF57283">
    <property type="entry name" value="PMP inhibitors"/>
    <property type="match status" value="4"/>
</dbReference>
<evidence type="ECO:0000313" key="10">
    <source>
        <dbReference type="Proteomes" id="UP001652740"/>
    </source>
</evidence>
<name>A0A6J1WC98_GALME</name>
<organism evidence="10 11">
    <name type="scientific">Galleria mellonella</name>
    <name type="common">Greater wax moth</name>
    <dbReference type="NCBI Taxonomy" id="7137"/>
    <lineage>
        <taxon>Eukaryota</taxon>
        <taxon>Metazoa</taxon>
        <taxon>Ecdysozoa</taxon>
        <taxon>Arthropoda</taxon>
        <taxon>Hexapoda</taxon>
        <taxon>Insecta</taxon>
        <taxon>Pterygota</taxon>
        <taxon>Neoptera</taxon>
        <taxon>Endopterygota</taxon>
        <taxon>Lepidoptera</taxon>
        <taxon>Glossata</taxon>
        <taxon>Ditrysia</taxon>
        <taxon>Pyraloidea</taxon>
        <taxon>Pyralidae</taxon>
        <taxon>Galleriinae</taxon>
        <taxon>Galleria</taxon>
    </lineage>
</organism>
<evidence type="ECO:0000256" key="6">
    <source>
        <dbReference type="ARBA" id="ARBA00029459"/>
    </source>
</evidence>
<protein>
    <submittedName>
        <fullName evidence="11">Uncharacterized protein LOC113511218</fullName>
    </submittedName>
</protein>
<evidence type="ECO:0000256" key="7">
    <source>
        <dbReference type="PROSITE-ProRule" id="PRU00776"/>
    </source>
</evidence>
<keyword evidence="4 7" id="KW-0722">Serine protease inhibitor</keyword>
<dbReference type="GO" id="GO:0005576">
    <property type="term" value="C:extracellular region"/>
    <property type="evidence" value="ECO:0007669"/>
    <property type="project" value="UniProtKB-SubCell"/>
</dbReference>
<dbReference type="InParanoid" id="A0A6J1WC98"/>
<gene>
    <name evidence="11" type="primary">LOC113511218</name>
</gene>
<reference evidence="11" key="1">
    <citation type="submission" date="2025-08" db="UniProtKB">
        <authorList>
            <consortium name="RefSeq"/>
        </authorList>
    </citation>
    <scope>IDENTIFICATION</scope>
    <source>
        <tissue evidence="11">Whole larvae</tissue>
    </source>
</reference>
<feature type="disulfide bond" evidence="7">
    <location>
        <begin position="51"/>
        <end position="69"/>
    </location>
</feature>
<dbReference type="GO" id="GO:0004867">
    <property type="term" value="F:serine-type endopeptidase inhibitor activity"/>
    <property type="evidence" value="ECO:0007669"/>
    <property type="project" value="UniProtKB-UniRule"/>
</dbReference>
<evidence type="ECO:0000256" key="4">
    <source>
        <dbReference type="ARBA" id="ARBA00022900"/>
    </source>
</evidence>
<keyword evidence="2" id="KW-0964">Secreted</keyword>
<comment type="caution">
    <text evidence="7">Lacks conserved residue(s) required for the propagation of feature annotation.</text>
</comment>
<dbReference type="Pfam" id="PF05375">
    <property type="entry name" value="Pacifastin_I"/>
    <property type="match status" value="2"/>
</dbReference>
<keyword evidence="8" id="KW-0732">Signal</keyword>
<feature type="disulfide bond" evidence="7">
    <location>
        <begin position="54"/>
        <end position="64"/>
    </location>
</feature>
<feature type="signal peptide" evidence="8">
    <location>
        <begin position="1"/>
        <end position="18"/>
    </location>
</feature>
<comment type="subcellular location">
    <subcellularLocation>
        <location evidence="1">Secreted</location>
    </subcellularLocation>
</comment>
<dbReference type="KEGG" id="gmw:113511218"/>
<dbReference type="InterPro" id="IPR008037">
    <property type="entry name" value="Pacifastin_dom"/>
</dbReference>
<dbReference type="RefSeq" id="XP_026750636.3">
    <property type="nucleotide sequence ID" value="XM_026894835.3"/>
</dbReference>
<evidence type="ECO:0000259" key="9">
    <source>
        <dbReference type="PROSITE" id="PS51446"/>
    </source>
</evidence>
<accession>A0A6J1WC98</accession>
<evidence type="ECO:0000256" key="8">
    <source>
        <dbReference type="SAM" id="SignalP"/>
    </source>
</evidence>
<dbReference type="AlphaFoldDB" id="A0A6J1WC98"/>
<keyword evidence="10" id="KW-1185">Reference proteome</keyword>
<keyword evidence="5 7" id="KW-1015">Disulfide bond</keyword>
<feature type="chain" id="PRO_5047432652" evidence="8">
    <location>
        <begin position="19"/>
        <end position="333"/>
    </location>
</feature>
<evidence type="ECO:0000313" key="11">
    <source>
        <dbReference type="RefSeq" id="XP_026750636.3"/>
    </source>
</evidence>
<dbReference type="PROSITE" id="PS51446">
    <property type="entry name" value="PACIFASTIN"/>
    <property type="match status" value="1"/>
</dbReference>
<dbReference type="GeneID" id="113511218"/>
<evidence type="ECO:0000256" key="3">
    <source>
        <dbReference type="ARBA" id="ARBA00022690"/>
    </source>
</evidence>
<keyword evidence="3 7" id="KW-0646">Protease inhibitor</keyword>
<comment type="similarity">
    <text evidence="6 7">Belongs to the protease inhibitor I19 family.</text>
</comment>
<evidence type="ECO:0000256" key="2">
    <source>
        <dbReference type="ARBA" id="ARBA00022525"/>
    </source>
</evidence>
<feature type="disulfide bond" evidence="7">
    <location>
        <begin position="41"/>
        <end position="56"/>
    </location>
</feature>
<evidence type="ECO:0000256" key="1">
    <source>
        <dbReference type="ARBA" id="ARBA00004613"/>
    </source>
</evidence>